<dbReference type="STRING" id="215250.A0A316YJC6"/>
<evidence type="ECO:0000256" key="8">
    <source>
        <dbReference type="PIRSR" id="PIRSR005586-1"/>
    </source>
</evidence>
<evidence type="ECO:0000313" key="11">
    <source>
        <dbReference type="EMBL" id="PWN88718.1"/>
    </source>
</evidence>
<evidence type="ECO:0000256" key="9">
    <source>
        <dbReference type="PIRSR" id="PIRSR005586-2"/>
    </source>
</evidence>
<keyword evidence="7" id="KW-0804">Transcription</keyword>
<feature type="binding site" evidence="8">
    <location>
        <position position="129"/>
    </location>
    <ligand>
        <name>Zn(2+)</name>
        <dbReference type="ChEBI" id="CHEBI:29105"/>
        <label>2</label>
    </ligand>
</feature>
<dbReference type="PROSITE" id="PS51133">
    <property type="entry name" value="ZF_TFIIS_2"/>
    <property type="match status" value="1"/>
</dbReference>
<keyword evidence="12" id="KW-1185">Reference proteome</keyword>
<dbReference type="InParanoid" id="A0A316YJC6"/>
<dbReference type="SUPFAM" id="SSF57783">
    <property type="entry name" value="Zinc beta-ribbon"/>
    <property type="match status" value="1"/>
</dbReference>
<dbReference type="PANTHER" id="PTHR11239">
    <property type="entry name" value="DNA-DIRECTED RNA POLYMERASE"/>
    <property type="match status" value="1"/>
</dbReference>
<sequence>MASSSRQATVGDKVGSLLFCPACGSLLDVPSDEDVIKCEPCGHVQDASLYDNQTIITTSHPSAFPSALRRARQLVQTKSPSEAQAAAQEDEATIREKCPGCGHDEMRFHTLQLRSADEGSTVFYTCPKCNYNFSQNN</sequence>
<comment type="similarity">
    <text evidence="7">Belongs to the archaeal rpoM/eukaryotic RPA12/RPB9/RPC11 RNA polymerase family.</text>
</comment>
<comment type="subcellular location">
    <subcellularLocation>
        <location evidence="1">Nucleus</location>
        <location evidence="1">Nucleolus</location>
    </subcellularLocation>
</comment>
<evidence type="ECO:0000256" key="4">
    <source>
        <dbReference type="ARBA" id="ARBA00022771"/>
    </source>
</evidence>
<feature type="binding site" evidence="8">
    <location>
        <position position="98"/>
    </location>
    <ligand>
        <name>Zn(2+)</name>
        <dbReference type="ChEBI" id="CHEBI:29105"/>
        <label>2</label>
    </ligand>
</feature>
<reference evidence="11 12" key="1">
    <citation type="journal article" date="2018" name="Mol. Biol. Evol.">
        <title>Broad Genomic Sampling Reveals a Smut Pathogenic Ancestry of the Fungal Clade Ustilaginomycotina.</title>
        <authorList>
            <person name="Kijpornyongpan T."/>
            <person name="Mondo S.J."/>
            <person name="Barry K."/>
            <person name="Sandor L."/>
            <person name="Lee J."/>
            <person name="Lipzen A."/>
            <person name="Pangilinan J."/>
            <person name="LaButti K."/>
            <person name="Hainaut M."/>
            <person name="Henrissat B."/>
            <person name="Grigoriev I.V."/>
            <person name="Spatafora J.W."/>
            <person name="Aime M.C."/>
        </authorList>
    </citation>
    <scope>NUCLEOTIDE SEQUENCE [LARGE SCALE GENOMIC DNA]</scope>
    <source>
        <strain evidence="11 12">MCA 4198</strain>
    </source>
</reference>
<evidence type="ECO:0000256" key="1">
    <source>
        <dbReference type="ARBA" id="ARBA00004604"/>
    </source>
</evidence>
<feature type="binding site" evidence="8">
    <location>
        <position position="126"/>
    </location>
    <ligand>
        <name>Zn(2+)</name>
        <dbReference type="ChEBI" id="CHEBI:29105"/>
        <label>2</label>
    </ligand>
</feature>
<dbReference type="GO" id="GO:0003899">
    <property type="term" value="F:DNA-directed RNA polymerase activity"/>
    <property type="evidence" value="ECO:0007669"/>
    <property type="project" value="InterPro"/>
</dbReference>
<feature type="binding site" evidence="8">
    <location>
        <position position="41"/>
    </location>
    <ligand>
        <name>Zn(2+)</name>
        <dbReference type="ChEBI" id="CHEBI:29105"/>
        <label>1</label>
    </ligand>
</feature>
<evidence type="ECO:0000256" key="7">
    <source>
        <dbReference type="PIRNR" id="PIRNR005586"/>
    </source>
</evidence>
<comment type="function">
    <text evidence="7">DNA-dependent RNA polymerase catalyzes the transcription of DNA into RNA using the four ribonucleoside triphosphates as substrates.</text>
</comment>
<dbReference type="RefSeq" id="XP_025375916.1">
    <property type="nucleotide sequence ID" value="XM_025519346.1"/>
</dbReference>
<protein>
    <recommendedName>
        <fullName evidence="7">DNA-directed RNA polymerase subunit</fullName>
    </recommendedName>
</protein>
<evidence type="ECO:0000256" key="2">
    <source>
        <dbReference type="ARBA" id="ARBA00022478"/>
    </source>
</evidence>
<keyword evidence="3 8" id="KW-0479">Metal-binding</keyword>
<dbReference type="AlphaFoldDB" id="A0A316YJC6"/>
<dbReference type="Gene3D" id="2.20.25.10">
    <property type="match status" value="1"/>
</dbReference>
<feature type="binding site" evidence="8">
    <location>
        <position position="101"/>
    </location>
    <ligand>
        <name>Zn(2+)</name>
        <dbReference type="ChEBI" id="CHEBI:29105"/>
        <label>2</label>
    </ligand>
</feature>
<evidence type="ECO:0000256" key="5">
    <source>
        <dbReference type="ARBA" id="ARBA00022833"/>
    </source>
</evidence>
<dbReference type="InterPro" id="IPR001222">
    <property type="entry name" value="Znf_TFIIS"/>
</dbReference>
<feature type="binding site" evidence="8">
    <location>
        <position position="20"/>
    </location>
    <ligand>
        <name>Zn(2+)</name>
        <dbReference type="ChEBI" id="CHEBI:29105"/>
        <label>1</label>
    </ligand>
</feature>
<keyword evidence="2 7" id="KW-0240">DNA-directed RNA polymerase</keyword>
<dbReference type="GeneID" id="37041262"/>
<dbReference type="GO" id="GO:0008270">
    <property type="term" value="F:zinc ion binding"/>
    <property type="evidence" value="ECO:0007669"/>
    <property type="project" value="UniProtKB-KW"/>
</dbReference>
<dbReference type="InterPro" id="IPR034004">
    <property type="entry name" value="Zn_ribbon_RPA12_C"/>
</dbReference>
<evidence type="ECO:0000313" key="12">
    <source>
        <dbReference type="Proteomes" id="UP000245768"/>
    </source>
</evidence>
<dbReference type="Pfam" id="PF01096">
    <property type="entry name" value="Zn_ribbon_TFIIS"/>
    <property type="match status" value="1"/>
</dbReference>
<dbReference type="PIRSF" id="PIRSF005586">
    <property type="entry name" value="RNApol_RpoM"/>
    <property type="match status" value="1"/>
</dbReference>
<evidence type="ECO:0000256" key="3">
    <source>
        <dbReference type="ARBA" id="ARBA00022723"/>
    </source>
</evidence>
<dbReference type="SMART" id="SM00440">
    <property type="entry name" value="ZnF_C2C2"/>
    <property type="match status" value="1"/>
</dbReference>
<evidence type="ECO:0000259" key="10">
    <source>
        <dbReference type="PROSITE" id="PS51133"/>
    </source>
</evidence>
<dbReference type="Proteomes" id="UP000245768">
    <property type="component" value="Unassembled WGS sequence"/>
</dbReference>
<proteinExistence type="inferred from homology"/>
<dbReference type="InterPro" id="IPR012164">
    <property type="entry name" value="Rpa12/Rpb9/Rpc10/TFS"/>
</dbReference>
<keyword evidence="5 8" id="KW-0862">Zinc</keyword>
<dbReference type="FunCoup" id="A0A316YJC6">
    <property type="interactions" value="440"/>
</dbReference>
<organism evidence="11 12">
    <name type="scientific">Acaromyces ingoldii</name>
    <dbReference type="NCBI Taxonomy" id="215250"/>
    <lineage>
        <taxon>Eukaryota</taxon>
        <taxon>Fungi</taxon>
        <taxon>Dikarya</taxon>
        <taxon>Basidiomycota</taxon>
        <taxon>Ustilaginomycotina</taxon>
        <taxon>Exobasidiomycetes</taxon>
        <taxon>Exobasidiales</taxon>
        <taxon>Cryptobasidiaceae</taxon>
        <taxon>Acaromyces</taxon>
    </lineage>
</organism>
<dbReference type="CDD" id="cd10507">
    <property type="entry name" value="Zn-ribbon_RPA12"/>
    <property type="match status" value="1"/>
</dbReference>
<keyword evidence="4 9" id="KW-0863">Zinc-finger</keyword>
<feature type="zinc finger region" description="C4-type" evidence="9">
    <location>
        <begin position="20"/>
        <end position="41"/>
    </location>
</feature>
<dbReference type="GO" id="GO:0003676">
    <property type="term" value="F:nucleic acid binding"/>
    <property type="evidence" value="ECO:0007669"/>
    <property type="project" value="InterPro"/>
</dbReference>
<dbReference type="PROSITE" id="PS00466">
    <property type="entry name" value="ZF_TFIIS_1"/>
    <property type="match status" value="1"/>
</dbReference>
<feature type="binding site" evidence="8">
    <location>
        <position position="38"/>
    </location>
    <ligand>
        <name>Zn(2+)</name>
        <dbReference type="ChEBI" id="CHEBI:29105"/>
        <label>1</label>
    </ligand>
</feature>
<feature type="domain" description="TFIIS-type" evidence="10">
    <location>
        <begin position="94"/>
        <end position="134"/>
    </location>
</feature>
<dbReference type="GO" id="GO:0005736">
    <property type="term" value="C:RNA polymerase I complex"/>
    <property type="evidence" value="ECO:0007669"/>
    <property type="project" value="TreeGrafter"/>
</dbReference>
<dbReference type="GO" id="GO:0006363">
    <property type="term" value="P:termination of RNA polymerase I transcription"/>
    <property type="evidence" value="ECO:0007669"/>
    <property type="project" value="TreeGrafter"/>
</dbReference>
<feature type="binding site" evidence="8">
    <location>
        <position position="23"/>
    </location>
    <ligand>
        <name>Zn(2+)</name>
        <dbReference type="ChEBI" id="CHEBI:29105"/>
        <label>1</label>
    </ligand>
</feature>
<keyword evidence="6 7" id="KW-0539">Nucleus</keyword>
<evidence type="ECO:0000256" key="6">
    <source>
        <dbReference type="ARBA" id="ARBA00023242"/>
    </source>
</evidence>
<dbReference type="EMBL" id="KZ819638">
    <property type="protein sequence ID" value="PWN88718.1"/>
    <property type="molecule type" value="Genomic_DNA"/>
</dbReference>
<name>A0A316YJC6_9BASI</name>
<gene>
    <name evidence="11" type="ORF">FA10DRAFT_244417</name>
</gene>
<dbReference type="OrthoDB" id="10056816at2759"/>
<dbReference type="PANTHER" id="PTHR11239:SF14">
    <property type="entry name" value="DNA-DIRECTED RNA POLYMERASE I SUBUNIT RPA12"/>
    <property type="match status" value="1"/>
</dbReference>
<accession>A0A316YJC6</accession>